<dbReference type="PANTHER" id="PTHR47219">
    <property type="entry name" value="RAB GTPASE-ACTIVATING PROTEIN 1-LIKE"/>
    <property type="match status" value="1"/>
</dbReference>
<dbReference type="Gene3D" id="1.10.8.270">
    <property type="entry name" value="putative rabgap domain of human tbc1 domain family member 14 like domains"/>
    <property type="match status" value="1"/>
</dbReference>
<dbReference type="PROSITE" id="PS50086">
    <property type="entry name" value="TBC_RABGAP"/>
    <property type="match status" value="1"/>
</dbReference>
<dbReference type="Pfam" id="PF00566">
    <property type="entry name" value="RabGAP-TBC"/>
    <property type="match status" value="1"/>
</dbReference>
<proteinExistence type="predicted"/>
<organism evidence="3 4">
    <name type="scientific">Anaeramoeba flamelloides</name>
    <dbReference type="NCBI Taxonomy" id="1746091"/>
    <lineage>
        <taxon>Eukaryota</taxon>
        <taxon>Metamonada</taxon>
        <taxon>Anaeramoebidae</taxon>
        <taxon>Anaeramoeba</taxon>
    </lineage>
</organism>
<dbReference type="Proteomes" id="UP001150062">
    <property type="component" value="Unassembled WGS sequence"/>
</dbReference>
<dbReference type="InterPro" id="IPR050302">
    <property type="entry name" value="Rab_GAP_TBC_domain"/>
</dbReference>
<dbReference type="EMBL" id="JAOAOG010000155">
    <property type="protein sequence ID" value="KAJ6245016.1"/>
    <property type="molecule type" value="Genomic_DNA"/>
</dbReference>
<protein>
    <submittedName>
        <fullName evidence="3">Gtpase activating protein and centrosome-associated</fullName>
    </submittedName>
</protein>
<dbReference type="SUPFAM" id="SSF47923">
    <property type="entry name" value="Ypt/Rab-GAP domain of gyp1p"/>
    <property type="match status" value="2"/>
</dbReference>
<evidence type="ECO:0000259" key="2">
    <source>
        <dbReference type="PROSITE" id="PS50086"/>
    </source>
</evidence>
<feature type="domain" description="Rab-GAP TBC" evidence="2">
    <location>
        <begin position="3"/>
        <end position="191"/>
    </location>
</feature>
<dbReference type="InterPro" id="IPR035969">
    <property type="entry name" value="Rab-GAP_TBC_sf"/>
</dbReference>
<accession>A0ABQ8YK28</accession>
<evidence type="ECO:0000313" key="3">
    <source>
        <dbReference type="EMBL" id="KAJ6245016.1"/>
    </source>
</evidence>
<sequence length="331" mass="40057">MRGVPNRFRGNIWFILSGADKLMKQDQENLFKKLKKIKNPKAEELIKKDLDRTLTTHRGYIEKTEQSRLLDVLIAWMNYEKNECGYSQGMNFIAAILLLFLDEEQAFWTLVALMENYNLSEMYKPGFPYLEIATYQWDRLLEKFLPKLYNHFQFLFLTSDIYTSRWFLTMFSTTFSIHTTLKLMDFFFFDGWKFRFQICISLLKSFQKSFLLLPFEDIVSTLLNFDESTVDFPKIFKNAKKIKLSTNDLEKWENEFKEKKKENEIEIEKKNQNQKEKEKERKKENENQNENENEKEKEKENENGKENEIEIEKKNQNQKEKEKERENEIEN</sequence>
<evidence type="ECO:0000256" key="1">
    <source>
        <dbReference type="SAM" id="MobiDB-lite"/>
    </source>
</evidence>
<feature type="region of interest" description="Disordered" evidence="1">
    <location>
        <begin position="263"/>
        <end position="331"/>
    </location>
</feature>
<dbReference type="PANTHER" id="PTHR47219:SF9">
    <property type="entry name" value="GTPASE ACTIVATING PROTEIN AND CENTROSOME-ASSOCIATED, ISOFORM B"/>
    <property type="match status" value="1"/>
</dbReference>
<dbReference type="SMART" id="SM00164">
    <property type="entry name" value="TBC"/>
    <property type="match status" value="1"/>
</dbReference>
<reference evidence="3" key="1">
    <citation type="submission" date="2022-08" db="EMBL/GenBank/DDBJ databases">
        <title>Novel sulfate-reducing endosymbionts in the free-living metamonad Anaeramoeba.</title>
        <authorList>
            <person name="Jerlstrom-Hultqvist J."/>
            <person name="Cepicka I."/>
            <person name="Gallot-Lavallee L."/>
            <person name="Salas-Leiva D."/>
            <person name="Curtis B.A."/>
            <person name="Zahonova K."/>
            <person name="Pipaliya S."/>
            <person name="Dacks J."/>
            <person name="Roger A.J."/>
        </authorList>
    </citation>
    <scope>NUCLEOTIDE SEQUENCE</scope>
    <source>
        <strain evidence="3">Schooner1</strain>
    </source>
</reference>
<evidence type="ECO:0000313" key="4">
    <source>
        <dbReference type="Proteomes" id="UP001150062"/>
    </source>
</evidence>
<comment type="caution">
    <text evidence="3">The sequence shown here is derived from an EMBL/GenBank/DDBJ whole genome shotgun (WGS) entry which is preliminary data.</text>
</comment>
<dbReference type="InterPro" id="IPR000195">
    <property type="entry name" value="Rab-GAP-TBC_dom"/>
</dbReference>
<name>A0ABQ8YK28_9EUKA</name>
<dbReference type="Gene3D" id="1.10.472.80">
    <property type="entry name" value="Ypt/Rab-GAP domain of gyp1p, domain 3"/>
    <property type="match status" value="1"/>
</dbReference>
<keyword evidence="4" id="KW-1185">Reference proteome</keyword>
<gene>
    <name evidence="3" type="ORF">M0813_20726</name>
</gene>